<dbReference type="InterPro" id="IPR018062">
    <property type="entry name" value="HTH_AraC-typ_CS"/>
</dbReference>
<evidence type="ECO:0000313" key="6">
    <source>
        <dbReference type="Proteomes" id="UP000006844"/>
    </source>
</evidence>
<keyword evidence="2" id="KW-0238">DNA-binding</keyword>
<dbReference type="GO" id="GO:0043565">
    <property type="term" value="F:sequence-specific DNA binding"/>
    <property type="evidence" value="ECO:0007669"/>
    <property type="project" value="InterPro"/>
</dbReference>
<dbReference type="AlphaFoldDB" id="E8V895"/>
<dbReference type="GO" id="GO:0003700">
    <property type="term" value="F:DNA-binding transcription factor activity"/>
    <property type="evidence" value="ECO:0007669"/>
    <property type="project" value="InterPro"/>
</dbReference>
<evidence type="ECO:0000256" key="3">
    <source>
        <dbReference type="ARBA" id="ARBA00023163"/>
    </source>
</evidence>
<dbReference type="RefSeq" id="WP_013567531.1">
    <property type="nucleotide sequence ID" value="NC_014963.1"/>
</dbReference>
<sequence length="244" mass="27845">MNVFQNEAGREMGLLRVEPASSTRPSRPVIMFSQDTAATFVERERFDEMQVVSQSNVVNPIEEDDSHPEFKDAATIELTHLLSSREPQGPAGGLYADHLTSAVTVWLFFPCRSKKEKLERAPSILPRHRLQRVLERMRDLRGDLDLETLATESGYSRSHFLRMFRASTGCTPHRYLLQLRLERAKELMRQKSVSLIDIAALCGFSSHAHLSKMFRQIVGMPPSEYRRNIASLTPPTRTYLEGSR</sequence>
<dbReference type="SUPFAM" id="SSF46689">
    <property type="entry name" value="Homeodomain-like"/>
    <property type="match status" value="2"/>
</dbReference>
<organism evidence="5 6">
    <name type="scientific">Terriglobus saanensis (strain ATCC BAA-1853 / DSM 23119 / SP1PR4)</name>
    <dbReference type="NCBI Taxonomy" id="401053"/>
    <lineage>
        <taxon>Bacteria</taxon>
        <taxon>Pseudomonadati</taxon>
        <taxon>Acidobacteriota</taxon>
        <taxon>Terriglobia</taxon>
        <taxon>Terriglobales</taxon>
        <taxon>Acidobacteriaceae</taxon>
        <taxon>Terriglobus</taxon>
    </lineage>
</organism>
<evidence type="ECO:0000313" key="5">
    <source>
        <dbReference type="EMBL" id="ADV81798.1"/>
    </source>
</evidence>
<proteinExistence type="predicted"/>
<name>E8V895_TERSS</name>
<dbReference type="Gene3D" id="1.10.10.60">
    <property type="entry name" value="Homeodomain-like"/>
    <property type="match status" value="2"/>
</dbReference>
<dbReference type="HOGENOM" id="CLU_000445_88_4_0"/>
<dbReference type="InterPro" id="IPR050204">
    <property type="entry name" value="AraC_XylS_family_regulators"/>
</dbReference>
<keyword evidence="3" id="KW-0804">Transcription</keyword>
<accession>E8V895</accession>
<keyword evidence="1" id="KW-0805">Transcription regulation</keyword>
<dbReference type="Proteomes" id="UP000006844">
    <property type="component" value="Chromosome"/>
</dbReference>
<dbReference type="PANTHER" id="PTHR46796:SF6">
    <property type="entry name" value="ARAC SUBFAMILY"/>
    <property type="match status" value="1"/>
</dbReference>
<dbReference type="InterPro" id="IPR009057">
    <property type="entry name" value="Homeodomain-like_sf"/>
</dbReference>
<evidence type="ECO:0000256" key="1">
    <source>
        <dbReference type="ARBA" id="ARBA00023015"/>
    </source>
</evidence>
<dbReference type="PROSITE" id="PS00041">
    <property type="entry name" value="HTH_ARAC_FAMILY_1"/>
    <property type="match status" value="2"/>
</dbReference>
<dbReference type="EMBL" id="CP002467">
    <property type="protein sequence ID" value="ADV81798.1"/>
    <property type="molecule type" value="Genomic_DNA"/>
</dbReference>
<dbReference type="OrthoDB" id="121508at2"/>
<dbReference type="InterPro" id="IPR018060">
    <property type="entry name" value="HTH_AraC"/>
</dbReference>
<dbReference type="SMART" id="SM00342">
    <property type="entry name" value="HTH_ARAC"/>
    <property type="match status" value="1"/>
</dbReference>
<keyword evidence="6" id="KW-1185">Reference proteome</keyword>
<dbReference type="STRING" id="401053.AciPR4_0965"/>
<dbReference type="PROSITE" id="PS01124">
    <property type="entry name" value="HTH_ARAC_FAMILY_2"/>
    <property type="match status" value="1"/>
</dbReference>
<dbReference type="Pfam" id="PF12833">
    <property type="entry name" value="HTH_18"/>
    <property type="match status" value="1"/>
</dbReference>
<dbReference type="PANTHER" id="PTHR46796">
    <property type="entry name" value="HTH-TYPE TRANSCRIPTIONAL ACTIVATOR RHAS-RELATED"/>
    <property type="match status" value="1"/>
</dbReference>
<dbReference type="eggNOG" id="COG4977">
    <property type="taxonomic scope" value="Bacteria"/>
</dbReference>
<evidence type="ECO:0000256" key="2">
    <source>
        <dbReference type="ARBA" id="ARBA00023125"/>
    </source>
</evidence>
<feature type="domain" description="HTH araC/xylS-type" evidence="4">
    <location>
        <begin position="128"/>
        <end position="228"/>
    </location>
</feature>
<protein>
    <submittedName>
        <fullName evidence="5">Transcriptional regulator, AraC family</fullName>
    </submittedName>
</protein>
<dbReference type="KEGG" id="tsa:AciPR4_0965"/>
<evidence type="ECO:0000259" key="4">
    <source>
        <dbReference type="PROSITE" id="PS01124"/>
    </source>
</evidence>
<gene>
    <name evidence="5" type="ordered locus">AciPR4_0965</name>
</gene>
<reference evidence="5 6" key="1">
    <citation type="journal article" date="2012" name="Stand. Genomic Sci.">
        <title>Complete genome sequence of Terriglobus saanensis type strain SP1PR4(T), an Acidobacteria from tundra soil.</title>
        <authorList>
            <person name="Rawat S.R."/>
            <person name="Mannisto M.K."/>
            <person name="Starovoytov V."/>
            <person name="Goodwin L."/>
            <person name="Nolan M."/>
            <person name="Hauser L."/>
            <person name="Land M."/>
            <person name="Davenport K.W."/>
            <person name="Woyke T."/>
            <person name="Haggblom M.M."/>
        </authorList>
    </citation>
    <scope>NUCLEOTIDE SEQUENCE</scope>
    <source>
        <strain evidence="6">ATCC BAA-1853 / DSM 23119 / SP1PR4</strain>
    </source>
</reference>